<name>A0A8T0NVG9_PANVG</name>
<proteinExistence type="predicted"/>
<organism evidence="2 3">
    <name type="scientific">Panicum virgatum</name>
    <name type="common">Blackwell switchgrass</name>
    <dbReference type="NCBI Taxonomy" id="38727"/>
    <lineage>
        <taxon>Eukaryota</taxon>
        <taxon>Viridiplantae</taxon>
        <taxon>Streptophyta</taxon>
        <taxon>Embryophyta</taxon>
        <taxon>Tracheophyta</taxon>
        <taxon>Spermatophyta</taxon>
        <taxon>Magnoliopsida</taxon>
        <taxon>Liliopsida</taxon>
        <taxon>Poales</taxon>
        <taxon>Poaceae</taxon>
        <taxon>PACMAD clade</taxon>
        <taxon>Panicoideae</taxon>
        <taxon>Panicodae</taxon>
        <taxon>Paniceae</taxon>
        <taxon>Panicinae</taxon>
        <taxon>Panicum</taxon>
        <taxon>Panicum sect. Hiantes</taxon>
    </lineage>
</organism>
<dbReference type="AlphaFoldDB" id="A0A8T0NVG9"/>
<evidence type="ECO:0000313" key="2">
    <source>
        <dbReference type="EMBL" id="KAG2552012.1"/>
    </source>
</evidence>
<gene>
    <name evidence="2" type="ORF">PVAP13_9KG439700</name>
</gene>
<dbReference type="Proteomes" id="UP000823388">
    <property type="component" value="Chromosome 9K"/>
</dbReference>
<keyword evidence="3" id="KW-1185">Reference proteome</keyword>
<feature type="compositionally biased region" description="Low complexity" evidence="1">
    <location>
        <begin position="66"/>
        <end position="82"/>
    </location>
</feature>
<reference evidence="2" key="1">
    <citation type="submission" date="2020-05" db="EMBL/GenBank/DDBJ databases">
        <title>WGS assembly of Panicum virgatum.</title>
        <authorList>
            <person name="Lovell J.T."/>
            <person name="Jenkins J."/>
            <person name="Shu S."/>
            <person name="Juenger T.E."/>
            <person name="Schmutz J."/>
        </authorList>
    </citation>
    <scope>NUCLEOTIDE SEQUENCE</scope>
    <source>
        <strain evidence="2">AP13</strain>
    </source>
</reference>
<feature type="compositionally biased region" description="Basic residues" evidence="1">
    <location>
        <begin position="17"/>
        <end position="30"/>
    </location>
</feature>
<feature type="region of interest" description="Disordered" evidence="1">
    <location>
        <begin position="1"/>
        <end position="139"/>
    </location>
</feature>
<evidence type="ECO:0000313" key="3">
    <source>
        <dbReference type="Proteomes" id="UP000823388"/>
    </source>
</evidence>
<comment type="caution">
    <text evidence="2">The sequence shown here is derived from an EMBL/GenBank/DDBJ whole genome shotgun (WGS) entry which is preliminary data.</text>
</comment>
<evidence type="ECO:0000256" key="1">
    <source>
        <dbReference type="SAM" id="MobiDB-lite"/>
    </source>
</evidence>
<protein>
    <submittedName>
        <fullName evidence="2">Uncharacterized protein</fullName>
    </submittedName>
</protein>
<sequence>MALRSPSTPPTIPSGAHLHRPLLPHQKPRSHRAECCRPDLAAPSTRPYSAVNPTSARSPPMRKRATPSAPLGSASSGSPGLLHRPSTSATQPQPHHVVDGEYTSSTSTPAMRLCLSSMLGRPTSTVRQVARHGRPRPTS</sequence>
<dbReference type="EMBL" id="CM029053">
    <property type="protein sequence ID" value="KAG2552012.1"/>
    <property type="molecule type" value="Genomic_DNA"/>
</dbReference>
<accession>A0A8T0NVG9</accession>
<feature type="compositionally biased region" description="Basic residues" evidence="1">
    <location>
        <begin position="129"/>
        <end position="139"/>
    </location>
</feature>